<evidence type="ECO:0000256" key="1">
    <source>
        <dbReference type="ARBA" id="ARBA00004370"/>
    </source>
</evidence>
<name>A0AAW3RT50_9GAMM</name>
<dbReference type="InterPro" id="IPR003660">
    <property type="entry name" value="HAMP_dom"/>
</dbReference>
<proteinExistence type="inferred from homology"/>
<comment type="caution">
    <text evidence="11">The sequence shown here is derived from an EMBL/GenBank/DDBJ whole genome shotgun (WGS) entry which is preliminary data.</text>
</comment>
<dbReference type="Pfam" id="PF12729">
    <property type="entry name" value="4HB_MCP_1"/>
    <property type="match status" value="1"/>
</dbReference>
<dbReference type="InterPro" id="IPR024478">
    <property type="entry name" value="HlyB_4HB_MCP"/>
</dbReference>
<dbReference type="EMBL" id="JACDRT010000005">
    <property type="protein sequence ID" value="MBA0158505.1"/>
    <property type="molecule type" value="Genomic_DNA"/>
</dbReference>
<dbReference type="GO" id="GO:0007165">
    <property type="term" value="P:signal transduction"/>
    <property type="evidence" value="ECO:0007669"/>
    <property type="project" value="UniProtKB-KW"/>
</dbReference>
<accession>A0AAW3RT50</accession>
<evidence type="ECO:0000256" key="3">
    <source>
        <dbReference type="ARBA" id="ARBA00022500"/>
    </source>
</evidence>
<evidence type="ECO:0000256" key="2">
    <source>
        <dbReference type="ARBA" id="ARBA00022481"/>
    </source>
</evidence>
<dbReference type="GO" id="GO:0006935">
    <property type="term" value="P:chemotaxis"/>
    <property type="evidence" value="ECO:0007669"/>
    <property type="project" value="UniProtKB-KW"/>
</dbReference>
<keyword evidence="4 6" id="KW-0807">Transducer</keyword>
<feature type="domain" description="HAMP" evidence="10">
    <location>
        <begin position="205"/>
        <end position="258"/>
    </location>
</feature>
<evidence type="ECO:0000313" key="12">
    <source>
        <dbReference type="Proteomes" id="UP000584405"/>
    </source>
</evidence>
<dbReference type="PANTHER" id="PTHR43531:SF14">
    <property type="entry name" value="METHYL-ACCEPTING CHEMOTAXIS PROTEIN I-RELATED"/>
    <property type="match status" value="1"/>
</dbReference>
<dbReference type="CDD" id="cd06225">
    <property type="entry name" value="HAMP"/>
    <property type="match status" value="1"/>
</dbReference>
<dbReference type="CDD" id="cd11386">
    <property type="entry name" value="MCP_signal"/>
    <property type="match status" value="1"/>
</dbReference>
<dbReference type="PROSITE" id="PS50111">
    <property type="entry name" value="CHEMOTAXIS_TRANSDUC_2"/>
    <property type="match status" value="1"/>
</dbReference>
<dbReference type="FunFam" id="1.10.287.950:FF:000001">
    <property type="entry name" value="Methyl-accepting chemotaxis sensory transducer"/>
    <property type="match status" value="1"/>
</dbReference>
<comment type="similarity">
    <text evidence="5">Belongs to the methyl-accepting chemotaxis (MCP) protein family.</text>
</comment>
<organism evidence="11 12">
    <name type="scientific">Pectobacterium versatile</name>
    <dbReference type="NCBI Taxonomy" id="2488639"/>
    <lineage>
        <taxon>Bacteria</taxon>
        <taxon>Pseudomonadati</taxon>
        <taxon>Pseudomonadota</taxon>
        <taxon>Gammaproteobacteria</taxon>
        <taxon>Enterobacterales</taxon>
        <taxon>Pectobacteriaceae</taxon>
        <taxon>Pectobacterium</taxon>
    </lineage>
</organism>
<dbReference type="Pfam" id="PF00672">
    <property type="entry name" value="HAMP"/>
    <property type="match status" value="1"/>
</dbReference>
<dbReference type="SUPFAM" id="SSF58104">
    <property type="entry name" value="Methyl-accepting chemotaxis protein (MCP) signaling domain"/>
    <property type="match status" value="1"/>
</dbReference>
<sequence>MTIVKKLVLAMSIFALALVCVGGFSLNALSLSKDRFEYVMTNTLPSIDKLNTANRAINDARAYLLQFLLTSDPQQKQEKKQEIVTVLDETERNINDYLKNDISDDHDLSMSKQNIEAFNNYKNAVMATIEENTATTSTSSEKLKITQIEKTLFQGFNEQYQYNFTLAKKLQVDNADNFNLTIFMLSGLIIGALVLAGTLSLMILRYVRTSLNNLRQTLTTISETLDLTQQADAQRNDEIGQTALAFNSLITRFADVLSRVHASSESVAIASSEIATANIDLSARTEEQASSLAQTAASMHELSSTVESNVENMMQANLLGRKANDVVEHGNDAVSRMIQAMEEIANGSSKVAEITNLIEGIAFQTNILALNAAVEAARAGEHGRGFAVVASEVRTLSQRSSSAAKEIKTLIDNAQTAVKNGSSQAGEVRDSIIDVKDVIKNVSDLINEVSLASEEQSRGIAQINIAVNQMEGVTQQNAAMVEQASSAADSLSEQAATLRSAVDEFKLNSASKGNAISARPLQLAAIYK</sequence>
<dbReference type="SMART" id="SM00304">
    <property type="entry name" value="HAMP"/>
    <property type="match status" value="1"/>
</dbReference>
<dbReference type="InterPro" id="IPR004090">
    <property type="entry name" value="Chemotax_Me-accpt_rcpt"/>
</dbReference>
<reference evidence="11 12" key="1">
    <citation type="submission" date="2020-07" db="EMBL/GenBank/DDBJ databases">
        <title>Updated taxonomy of Pectobacterium genus in the CIRM-CFBP bacterial collection: when new species reveal old endemic population.</title>
        <authorList>
            <person name="Pedron J."/>
            <person name="Barny M.A."/>
            <person name="Portier P."/>
        </authorList>
    </citation>
    <scope>NUCLEOTIDE SEQUENCE [LARGE SCALE GENOMIC DNA]</scope>
    <source>
        <strain evidence="11 12">CFBP5669</strain>
    </source>
</reference>
<evidence type="ECO:0000256" key="4">
    <source>
        <dbReference type="ARBA" id="ARBA00023224"/>
    </source>
</evidence>
<dbReference type="PANTHER" id="PTHR43531">
    <property type="entry name" value="PROTEIN ICFG"/>
    <property type="match status" value="1"/>
</dbReference>
<evidence type="ECO:0000256" key="8">
    <source>
        <dbReference type="SAM" id="Phobius"/>
    </source>
</evidence>
<keyword evidence="2" id="KW-0488">Methylation</keyword>
<dbReference type="InterPro" id="IPR004089">
    <property type="entry name" value="MCPsignal_dom"/>
</dbReference>
<evidence type="ECO:0000256" key="6">
    <source>
        <dbReference type="PROSITE-ProRule" id="PRU00284"/>
    </source>
</evidence>
<evidence type="ECO:0000313" key="11">
    <source>
        <dbReference type="EMBL" id="MBA0158505.1"/>
    </source>
</evidence>
<dbReference type="SMART" id="SM00283">
    <property type="entry name" value="MA"/>
    <property type="match status" value="1"/>
</dbReference>
<evidence type="ECO:0000256" key="7">
    <source>
        <dbReference type="SAM" id="Coils"/>
    </source>
</evidence>
<evidence type="ECO:0000259" key="9">
    <source>
        <dbReference type="PROSITE" id="PS50111"/>
    </source>
</evidence>
<feature type="domain" description="Methyl-accepting transducer" evidence="9">
    <location>
        <begin position="263"/>
        <end position="492"/>
    </location>
</feature>
<keyword evidence="8" id="KW-1133">Transmembrane helix</keyword>
<keyword evidence="7" id="KW-0175">Coiled coil</keyword>
<dbReference type="InterPro" id="IPR051310">
    <property type="entry name" value="MCP_chemotaxis"/>
</dbReference>
<dbReference type="PROSITE" id="PS50885">
    <property type="entry name" value="HAMP"/>
    <property type="match status" value="1"/>
</dbReference>
<dbReference type="Proteomes" id="UP000584405">
    <property type="component" value="Unassembled WGS sequence"/>
</dbReference>
<dbReference type="Pfam" id="PF00015">
    <property type="entry name" value="MCPsignal"/>
    <property type="match status" value="1"/>
</dbReference>
<dbReference type="GO" id="GO:0004888">
    <property type="term" value="F:transmembrane signaling receptor activity"/>
    <property type="evidence" value="ECO:0007669"/>
    <property type="project" value="InterPro"/>
</dbReference>
<evidence type="ECO:0000256" key="5">
    <source>
        <dbReference type="ARBA" id="ARBA00029447"/>
    </source>
</evidence>
<dbReference type="Gene3D" id="1.10.287.950">
    <property type="entry name" value="Methyl-accepting chemotaxis protein"/>
    <property type="match status" value="1"/>
</dbReference>
<dbReference type="GO" id="GO:0005886">
    <property type="term" value="C:plasma membrane"/>
    <property type="evidence" value="ECO:0007669"/>
    <property type="project" value="TreeGrafter"/>
</dbReference>
<keyword evidence="8" id="KW-0472">Membrane</keyword>
<dbReference type="RefSeq" id="WP_109226086.1">
    <property type="nucleotide sequence ID" value="NZ_CAKLHY010000029.1"/>
</dbReference>
<protein>
    <submittedName>
        <fullName evidence="11">MCP four helix bundle domain-containing protein</fullName>
    </submittedName>
</protein>
<feature type="transmembrane region" description="Helical" evidence="8">
    <location>
        <begin position="182"/>
        <end position="207"/>
    </location>
</feature>
<keyword evidence="8" id="KW-0812">Transmembrane</keyword>
<comment type="subcellular location">
    <subcellularLocation>
        <location evidence="1">Membrane</location>
    </subcellularLocation>
</comment>
<gene>
    <name evidence="11" type="ORF">H0253_06565</name>
</gene>
<keyword evidence="3" id="KW-0145">Chemotaxis</keyword>
<feature type="coiled-coil region" evidence="7">
    <location>
        <begin position="481"/>
        <end position="508"/>
    </location>
</feature>
<evidence type="ECO:0000259" key="10">
    <source>
        <dbReference type="PROSITE" id="PS50885"/>
    </source>
</evidence>
<dbReference type="AlphaFoldDB" id="A0AAW3RT50"/>
<dbReference type="PRINTS" id="PR00260">
    <property type="entry name" value="CHEMTRNSDUCR"/>
</dbReference>